<dbReference type="PROSITE" id="PS52016">
    <property type="entry name" value="TONB_DEPENDENT_REC_3"/>
    <property type="match status" value="1"/>
</dbReference>
<evidence type="ECO:0000256" key="7">
    <source>
        <dbReference type="ARBA" id="ARBA00023136"/>
    </source>
</evidence>
<keyword evidence="8 14" id="KW-0675">Receptor</keyword>
<reference evidence="14 15" key="1">
    <citation type="submission" date="2020-08" db="EMBL/GenBank/DDBJ databases">
        <title>Acidobacteriota in marine sediments use diverse sulfur dissimilation pathways.</title>
        <authorList>
            <person name="Wasmund K."/>
        </authorList>
    </citation>
    <scope>NUCLEOTIDE SEQUENCE [LARGE SCALE GENOMIC DNA]</scope>
    <source>
        <strain evidence="14">MAG AM4</strain>
    </source>
</reference>
<evidence type="ECO:0000256" key="11">
    <source>
        <dbReference type="RuleBase" id="RU003357"/>
    </source>
</evidence>
<dbReference type="GO" id="GO:0009279">
    <property type="term" value="C:cell outer membrane"/>
    <property type="evidence" value="ECO:0007669"/>
    <property type="project" value="UniProtKB-SubCell"/>
</dbReference>
<dbReference type="Pfam" id="PF07715">
    <property type="entry name" value="Plug"/>
    <property type="match status" value="1"/>
</dbReference>
<dbReference type="Gene3D" id="2.40.170.20">
    <property type="entry name" value="TonB-dependent receptor, beta-barrel domain"/>
    <property type="match status" value="1"/>
</dbReference>
<dbReference type="EMBL" id="JACXWD010000005">
    <property type="protein sequence ID" value="MBD3867003.1"/>
    <property type="molecule type" value="Genomic_DNA"/>
</dbReference>
<keyword evidence="3 10" id="KW-1134">Transmembrane beta strand</keyword>
<dbReference type="SUPFAM" id="SSF56935">
    <property type="entry name" value="Porins"/>
    <property type="match status" value="1"/>
</dbReference>
<evidence type="ECO:0000256" key="8">
    <source>
        <dbReference type="ARBA" id="ARBA00023170"/>
    </source>
</evidence>
<keyword evidence="2 10" id="KW-0813">Transport</keyword>
<organism evidence="14 15">
    <name type="scientific">Candidatus Polarisedimenticola svalbardensis</name>
    <dbReference type="NCBI Taxonomy" id="2886004"/>
    <lineage>
        <taxon>Bacteria</taxon>
        <taxon>Pseudomonadati</taxon>
        <taxon>Acidobacteriota</taxon>
        <taxon>Candidatus Polarisedimenticolia</taxon>
        <taxon>Candidatus Polarisedimenticolales</taxon>
        <taxon>Candidatus Polarisedimenticolaceae</taxon>
        <taxon>Candidatus Polarisedimenticola</taxon>
    </lineage>
</organism>
<dbReference type="Gene3D" id="2.60.40.1120">
    <property type="entry name" value="Carboxypeptidase-like, regulatory domain"/>
    <property type="match status" value="1"/>
</dbReference>
<accession>A0A8J7CKB5</accession>
<dbReference type="InterPro" id="IPR000531">
    <property type="entry name" value="Beta-barrel_TonB"/>
</dbReference>
<sequence length="878" mass="96800">MKSLSGRWCLSLLMVLFWLNIGLSQGEPGRIEGRIEKEGQGVNGAVVNLVQLKTVEVTDADGRFVFENVPSGSYTVLVSYGDNSLARENVLVAQGRTTRLDVEVDWDLGVYEKVTVTAAARAAKIVDAPSAVTSIPEEQIERQAAHGQVPKVLEFTPGAEVTQSGLYDFNFNTRGFNSSLNRRVSTYIDGRDVGVVLLGAQEWAAISGGLDDVASLEFIRGPSAALYGANASSGVVNITTKAPRDSLGTMVRLTAGELDTKTIDFRRADKLGRGWYSKVTAGAKYSGDFSISRNPDGIDRLPNTPDDLEFPEYSIIEGEGGETPWCLLIGETDCIPTERTLFREQDDDILFASARFDKYLADDSVLTFEAGTSDIAGPVFLTGIGRVQNRSSQRPFFRFNYANEHWNVLAHYASRVGDQANLTKDLLANFELLTDTERYGVEAQGNWNIKGDRGRFVIGAAHTEERVDTSDPVTGRQTVVYQPLDTNRQAVFSQFDWKVNDAIKFVFAGRVDKNTLHDTQFSPKAAMVYSINPMNSVRLTFNKAFQVANYSEYFLHTRISAFPLGGFIRFVCESPTLEQPIDCDGIETEDGFVPILAVGNDDLELEKTSAWEVGYTGLLGKKVFITLDYYNSDNNDFITDLVPQVGAIPGDLEGCLDSSLNPETDPMNCPINADYLPWIGPDDWESTFLIVPFSPNILAATALRNAVDNSVGGNSLGFRLARDLDGATVVIGRTYTNIGEVKTQGVDFGMQYFLNEAWNLQASYSWFDFEIIDTDLEVQDILLPNSPEHKASLSVSFVKNDWAVSLAGRWVDGFRWSAGVFQGDVPAYSTIDLNAGYSFSKTIRLGLNVANVRDSGHFEAFGGDIIYRRALFNTTFNW</sequence>
<keyword evidence="9 10" id="KW-0998">Cell outer membrane</keyword>
<keyword evidence="4 10" id="KW-0812">Transmembrane</keyword>
<dbReference type="GO" id="GO:0030246">
    <property type="term" value="F:carbohydrate binding"/>
    <property type="evidence" value="ECO:0007669"/>
    <property type="project" value="InterPro"/>
</dbReference>
<dbReference type="InterPro" id="IPR039426">
    <property type="entry name" value="TonB-dep_rcpt-like"/>
</dbReference>
<dbReference type="AlphaFoldDB" id="A0A8J7CKB5"/>
<dbReference type="Pfam" id="PF00593">
    <property type="entry name" value="TonB_dep_Rec_b-barrel"/>
    <property type="match status" value="1"/>
</dbReference>
<dbReference type="InterPro" id="IPR036942">
    <property type="entry name" value="Beta-barrel_TonB_sf"/>
</dbReference>
<feature type="domain" description="TonB-dependent receptor plug" evidence="13">
    <location>
        <begin position="126"/>
        <end position="235"/>
    </location>
</feature>
<keyword evidence="7 10" id="KW-0472">Membrane</keyword>
<evidence type="ECO:0000256" key="1">
    <source>
        <dbReference type="ARBA" id="ARBA00004571"/>
    </source>
</evidence>
<dbReference type="PANTHER" id="PTHR30069:SF29">
    <property type="entry name" value="HEMOGLOBIN AND HEMOGLOBIN-HAPTOGLOBIN-BINDING PROTEIN 1-RELATED"/>
    <property type="match status" value="1"/>
</dbReference>
<dbReference type="InterPro" id="IPR013784">
    <property type="entry name" value="Carb-bd-like_fold"/>
</dbReference>
<evidence type="ECO:0000259" key="12">
    <source>
        <dbReference type="Pfam" id="PF00593"/>
    </source>
</evidence>
<comment type="similarity">
    <text evidence="10 11">Belongs to the TonB-dependent receptor family.</text>
</comment>
<dbReference type="Gene3D" id="2.170.130.10">
    <property type="entry name" value="TonB-dependent receptor, plug domain"/>
    <property type="match status" value="1"/>
</dbReference>
<dbReference type="InterPro" id="IPR037066">
    <property type="entry name" value="Plug_dom_sf"/>
</dbReference>
<feature type="domain" description="TonB-dependent receptor-like beta-barrel" evidence="12">
    <location>
        <begin position="387"/>
        <end position="852"/>
    </location>
</feature>
<keyword evidence="5" id="KW-0732">Signal</keyword>
<dbReference type="PANTHER" id="PTHR30069">
    <property type="entry name" value="TONB-DEPENDENT OUTER MEMBRANE RECEPTOR"/>
    <property type="match status" value="1"/>
</dbReference>
<dbReference type="GO" id="GO:0015344">
    <property type="term" value="F:siderophore uptake transmembrane transporter activity"/>
    <property type="evidence" value="ECO:0007669"/>
    <property type="project" value="TreeGrafter"/>
</dbReference>
<keyword evidence="6 11" id="KW-0798">TonB box</keyword>
<evidence type="ECO:0000313" key="14">
    <source>
        <dbReference type="EMBL" id="MBD3867003.1"/>
    </source>
</evidence>
<evidence type="ECO:0000256" key="2">
    <source>
        <dbReference type="ARBA" id="ARBA00022448"/>
    </source>
</evidence>
<comment type="caution">
    <text evidence="14">The sequence shown here is derived from an EMBL/GenBank/DDBJ whole genome shotgun (WGS) entry which is preliminary data.</text>
</comment>
<dbReference type="GO" id="GO:0044718">
    <property type="term" value="P:siderophore transmembrane transport"/>
    <property type="evidence" value="ECO:0007669"/>
    <property type="project" value="TreeGrafter"/>
</dbReference>
<protein>
    <submittedName>
        <fullName evidence="14">TonB-dependent receptor</fullName>
    </submittedName>
</protein>
<evidence type="ECO:0000256" key="3">
    <source>
        <dbReference type="ARBA" id="ARBA00022452"/>
    </source>
</evidence>
<evidence type="ECO:0000313" key="15">
    <source>
        <dbReference type="Proteomes" id="UP000648239"/>
    </source>
</evidence>
<evidence type="ECO:0000256" key="9">
    <source>
        <dbReference type="ARBA" id="ARBA00023237"/>
    </source>
</evidence>
<comment type="subcellular location">
    <subcellularLocation>
        <location evidence="1 10">Cell outer membrane</location>
        <topology evidence="1 10">Multi-pass membrane protein</topology>
    </subcellularLocation>
</comment>
<evidence type="ECO:0000256" key="4">
    <source>
        <dbReference type="ARBA" id="ARBA00022692"/>
    </source>
</evidence>
<evidence type="ECO:0000256" key="10">
    <source>
        <dbReference type="PROSITE-ProRule" id="PRU01360"/>
    </source>
</evidence>
<evidence type="ECO:0000256" key="5">
    <source>
        <dbReference type="ARBA" id="ARBA00022729"/>
    </source>
</evidence>
<proteinExistence type="inferred from homology"/>
<name>A0A8J7CKB5_9BACT</name>
<gene>
    <name evidence="14" type="ORF">IFK94_02670</name>
</gene>
<evidence type="ECO:0000259" key="13">
    <source>
        <dbReference type="Pfam" id="PF07715"/>
    </source>
</evidence>
<dbReference type="Pfam" id="PF13620">
    <property type="entry name" value="CarboxypepD_reg"/>
    <property type="match status" value="1"/>
</dbReference>
<dbReference type="InterPro" id="IPR012910">
    <property type="entry name" value="Plug_dom"/>
</dbReference>
<evidence type="ECO:0000256" key="6">
    <source>
        <dbReference type="ARBA" id="ARBA00023077"/>
    </source>
</evidence>
<dbReference type="SUPFAM" id="SSF49452">
    <property type="entry name" value="Starch-binding domain-like"/>
    <property type="match status" value="1"/>
</dbReference>
<dbReference type="Proteomes" id="UP000648239">
    <property type="component" value="Unassembled WGS sequence"/>
</dbReference>